<keyword evidence="8" id="KW-1185">Reference proteome</keyword>
<keyword evidence="2" id="KW-0963">Cytoplasm</keyword>
<keyword evidence="5" id="KW-0206">Cytoskeleton</keyword>
<keyword evidence="4" id="KW-0067">ATP-binding</keyword>
<dbReference type="PRINTS" id="PR00190">
    <property type="entry name" value="ACTIN"/>
</dbReference>
<dbReference type="Pfam" id="PF00022">
    <property type="entry name" value="Actin"/>
    <property type="match status" value="1"/>
</dbReference>
<evidence type="ECO:0000313" key="7">
    <source>
        <dbReference type="EMBL" id="WMV26729.1"/>
    </source>
</evidence>
<comment type="subcellular location">
    <subcellularLocation>
        <location evidence="1">Cytoplasm</location>
        <location evidence="1">Cytoskeleton</location>
    </subcellularLocation>
</comment>
<proteinExistence type="inferred from homology"/>
<evidence type="ECO:0000256" key="6">
    <source>
        <dbReference type="RuleBase" id="RU000487"/>
    </source>
</evidence>
<dbReference type="GO" id="GO:0005524">
    <property type="term" value="F:ATP binding"/>
    <property type="evidence" value="ECO:0007669"/>
    <property type="project" value="UniProtKB-KW"/>
</dbReference>
<evidence type="ECO:0000256" key="5">
    <source>
        <dbReference type="ARBA" id="ARBA00023212"/>
    </source>
</evidence>
<protein>
    <recommendedName>
        <fullName evidence="9">Actin</fullName>
    </recommendedName>
</protein>
<name>A0AAF0QMP4_SOLVR</name>
<dbReference type="FunFam" id="3.30.420.40:FF:000148">
    <property type="entry name" value="Actin, alpha skeletal muscle"/>
    <property type="match status" value="1"/>
</dbReference>
<dbReference type="InterPro" id="IPR043129">
    <property type="entry name" value="ATPase_NBD"/>
</dbReference>
<evidence type="ECO:0000313" key="8">
    <source>
        <dbReference type="Proteomes" id="UP001234989"/>
    </source>
</evidence>
<dbReference type="EMBL" id="CP133615">
    <property type="protein sequence ID" value="WMV26729.1"/>
    <property type="molecule type" value="Genomic_DNA"/>
</dbReference>
<dbReference type="SMART" id="SM00268">
    <property type="entry name" value="ACTIN"/>
    <property type="match status" value="1"/>
</dbReference>
<evidence type="ECO:0000256" key="4">
    <source>
        <dbReference type="ARBA" id="ARBA00022840"/>
    </source>
</evidence>
<dbReference type="Gene3D" id="3.30.420.40">
    <property type="match status" value="2"/>
</dbReference>
<gene>
    <name evidence="7" type="ORF">MTR67_020114</name>
</gene>
<reference evidence="7" key="1">
    <citation type="submission" date="2023-08" db="EMBL/GenBank/DDBJ databases">
        <title>A de novo genome assembly of Solanum verrucosum Schlechtendal, a Mexican diploid species geographically isolated from the other diploid A-genome species in potato relatives.</title>
        <authorList>
            <person name="Hosaka K."/>
        </authorList>
    </citation>
    <scope>NUCLEOTIDE SEQUENCE</scope>
    <source>
        <tissue evidence="7">Young leaves</tissue>
    </source>
</reference>
<dbReference type="GO" id="GO:0005856">
    <property type="term" value="C:cytoskeleton"/>
    <property type="evidence" value="ECO:0007669"/>
    <property type="project" value="UniProtKB-SubCell"/>
</dbReference>
<dbReference type="SUPFAM" id="SSF53067">
    <property type="entry name" value="Actin-like ATPase domain"/>
    <property type="match status" value="2"/>
</dbReference>
<accession>A0AAF0QMP4</accession>
<evidence type="ECO:0000256" key="2">
    <source>
        <dbReference type="ARBA" id="ARBA00022490"/>
    </source>
</evidence>
<dbReference type="InterPro" id="IPR004000">
    <property type="entry name" value="Actin"/>
</dbReference>
<dbReference type="Proteomes" id="UP001234989">
    <property type="component" value="Chromosome 4"/>
</dbReference>
<organism evidence="7 8">
    <name type="scientific">Solanum verrucosum</name>
    <dbReference type="NCBI Taxonomy" id="315347"/>
    <lineage>
        <taxon>Eukaryota</taxon>
        <taxon>Viridiplantae</taxon>
        <taxon>Streptophyta</taxon>
        <taxon>Embryophyta</taxon>
        <taxon>Tracheophyta</taxon>
        <taxon>Spermatophyta</taxon>
        <taxon>Magnoliopsida</taxon>
        <taxon>eudicotyledons</taxon>
        <taxon>Gunneridae</taxon>
        <taxon>Pentapetalae</taxon>
        <taxon>asterids</taxon>
        <taxon>lamiids</taxon>
        <taxon>Solanales</taxon>
        <taxon>Solanaceae</taxon>
        <taxon>Solanoideae</taxon>
        <taxon>Solaneae</taxon>
        <taxon>Solanum</taxon>
    </lineage>
</organism>
<sequence>MKGGSIQSRRKSQKSGMERVECRKTLPLPLRAVFQSVVGRPRHTGIMVGIGGKDAYIGDDVPSERGILFLKYPIECGIVRMEKLWHHKFYNELRVAPDEHPILLFDAPLNPKINTEKKMTQIIFETPNVPVMYVASQAVLSLFANGRTTGIILDSGDGMTHTIPIYEGHVLPHAISRIALGGRDLTHIS</sequence>
<evidence type="ECO:0008006" key="9">
    <source>
        <dbReference type="Google" id="ProtNLM"/>
    </source>
</evidence>
<dbReference type="PANTHER" id="PTHR11937">
    <property type="entry name" value="ACTIN"/>
    <property type="match status" value="1"/>
</dbReference>
<evidence type="ECO:0000256" key="3">
    <source>
        <dbReference type="ARBA" id="ARBA00022741"/>
    </source>
</evidence>
<dbReference type="AlphaFoldDB" id="A0AAF0QMP4"/>
<keyword evidence="3" id="KW-0547">Nucleotide-binding</keyword>
<evidence type="ECO:0000256" key="1">
    <source>
        <dbReference type="ARBA" id="ARBA00004245"/>
    </source>
</evidence>
<comment type="similarity">
    <text evidence="6">Belongs to the actin family.</text>
</comment>